<feature type="compositionally biased region" description="Low complexity" evidence="2">
    <location>
        <begin position="479"/>
        <end position="492"/>
    </location>
</feature>
<protein>
    <recommendedName>
        <fullName evidence="6">F-box domain-containing protein</fullName>
    </recommendedName>
</protein>
<feature type="transmembrane region" description="Helical" evidence="3">
    <location>
        <begin position="957"/>
        <end position="978"/>
    </location>
</feature>
<feature type="coiled-coil region" evidence="1">
    <location>
        <begin position="76"/>
        <end position="103"/>
    </location>
</feature>
<keyword evidence="5" id="KW-1185">Reference proteome</keyword>
<evidence type="ECO:0000256" key="1">
    <source>
        <dbReference type="SAM" id="Coils"/>
    </source>
</evidence>
<keyword evidence="3" id="KW-0472">Membrane</keyword>
<feature type="transmembrane region" description="Helical" evidence="3">
    <location>
        <begin position="883"/>
        <end position="904"/>
    </location>
</feature>
<evidence type="ECO:0000256" key="3">
    <source>
        <dbReference type="SAM" id="Phobius"/>
    </source>
</evidence>
<evidence type="ECO:0000313" key="4">
    <source>
        <dbReference type="EMBL" id="KAL3785419.1"/>
    </source>
</evidence>
<feature type="compositionally biased region" description="Basic residues" evidence="2">
    <location>
        <begin position="56"/>
        <end position="66"/>
    </location>
</feature>
<proteinExistence type="predicted"/>
<keyword evidence="3" id="KW-1133">Transmembrane helix</keyword>
<feature type="region of interest" description="Disordered" evidence="2">
    <location>
        <begin position="49"/>
        <end position="72"/>
    </location>
</feature>
<feature type="transmembrane region" description="Helical" evidence="3">
    <location>
        <begin position="924"/>
        <end position="945"/>
    </location>
</feature>
<dbReference type="EMBL" id="JABMIG020000215">
    <property type="protein sequence ID" value="KAL3785419.1"/>
    <property type="molecule type" value="Genomic_DNA"/>
</dbReference>
<feature type="transmembrane region" description="Helical" evidence="3">
    <location>
        <begin position="835"/>
        <end position="852"/>
    </location>
</feature>
<gene>
    <name evidence="4" type="ORF">HJC23_013558</name>
</gene>
<organism evidence="4 5">
    <name type="scientific">Cyclotella cryptica</name>
    <dbReference type="NCBI Taxonomy" id="29204"/>
    <lineage>
        <taxon>Eukaryota</taxon>
        <taxon>Sar</taxon>
        <taxon>Stramenopiles</taxon>
        <taxon>Ochrophyta</taxon>
        <taxon>Bacillariophyta</taxon>
        <taxon>Coscinodiscophyceae</taxon>
        <taxon>Thalassiosirophycidae</taxon>
        <taxon>Stephanodiscales</taxon>
        <taxon>Stephanodiscaceae</taxon>
        <taxon>Cyclotella</taxon>
    </lineage>
</organism>
<feature type="compositionally biased region" description="Polar residues" evidence="2">
    <location>
        <begin position="456"/>
        <end position="469"/>
    </location>
</feature>
<evidence type="ECO:0000313" key="5">
    <source>
        <dbReference type="Proteomes" id="UP001516023"/>
    </source>
</evidence>
<evidence type="ECO:0000256" key="2">
    <source>
        <dbReference type="SAM" id="MobiDB-lite"/>
    </source>
</evidence>
<accession>A0ABD3PCF4</accession>
<dbReference type="AlphaFoldDB" id="A0ABD3PCF4"/>
<sequence length="1004" mass="113995">MNRSEYITEGHRDHRVRQEDNEEEDQAPGLIPNHTFNAVSASMHIIMPADVTNEKRRPKTRRRSTKHSSGGGVDVFLKKKEQLEAAQTRLIRAQRRMDRIRSKIRSKGGFEPDSLLFLSDGADNDLLSYIMGFLTVEEIVRSEMVCRTLRASARHSWEELGRRCNSGIRDGMHHLHYSTQGSRELVIRNHLASTYDEEEFDDDVLDADDIYEPPPLTAGNSDMTRGGIQNGHGFHYTSVSSDENKAPPFSARYAWHLELASIVLFILGSLLYLVCSIHDYEWSQTLLDVPEWLRGVDDDAAWMRYRLEEQYGNVSGNLVGVRRFSGGMRRRLLREQLSWDIDDDVPYSKDYGDNRDRQQPHRNVQLQTPEERYYDLDWAELPSAIRDAYTELGYTDVAWDTNQEVKSDYFDWDELTPEMREAALFIGYTKMMWCEFNKRNELFAIIHHPRQRQDSKTFQSSITENTVHATSPHVVRTPAIDSAAPSSSTSNSLRFKQFPTPLRTATVAPSSSSSPSKNPSLEPTSSCHPSKSVAPSRGSVSTPPPTMKFWMLGSPFAAPSVSPAARPTEAPSYSPTQLISSSPSVYPSWIPTVFSLTFWETSTLFRINNPHLTFSRKMPSMAPSPNETITLSDITTNPPGELYDDELWGDLPPQIQEAYKVLGYNETLWNDSSLPPSESMTWIELSPEMQEAASFIGYTQQTWDVEVESAVNISSTILPDHSDSNIPMITNPYEDYNWNELPSDIKEAATMLGYNQSLWDNGGTTWSDSKYWDELPPKAQEAASLFGFDEASWNADVDSELQALLSAAGGEYVSNDDDYVFQLTGSDVWVSEYQLLYLFASLCFLFTGVSDLAREKVPFHTLMVLAGIFGLASALSLEANIRLSNALNSVSVHLFFFEGIMLLLQTRKQDLPAEDKWGMRWILFADSEFVFGAILGVMLSYFYLFDETADWDTALSITWVFSSVLWLHCSLIYMGLFVNNTIEYKREMDEVFMDPTENRSFTAR</sequence>
<feature type="compositionally biased region" description="Low complexity" evidence="2">
    <location>
        <begin position="509"/>
        <end position="520"/>
    </location>
</feature>
<feature type="region of interest" description="Disordered" evidence="2">
    <location>
        <begin position="1"/>
        <end position="30"/>
    </location>
</feature>
<evidence type="ECO:0008006" key="6">
    <source>
        <dbReference type="Google" id="ProtNLM"/>
    </source>
</evidence>
<feature type="region of interest" description="Disordered" evidence="2">
    <location>
        <begin position="453"/>
        <end position="542"/>
    </location>
</feature>
<keyword evidence="1" id="KW-0175">Coiled coil</keyword>
<feature type="compositionally biased region" description="Basic and acidic residues" evidence="2">
    <location>
        <begin position="1"/>
        <end position="19"/>
    </location>
</feature>
<reference evidence="4 5" key="1">
    <citation type="journal article" date="2020" name="G3 (Bethesda)">
        <title>Improved Reference Genome for Cyclotella cryptica CCMP332, a Model for Cell Wall Morphogenesis, Salinity Adaptation, and Lipid Production in Diatoms (Bacillariophyta).</title>
        <authorList>
            <person name="Roberts W.R."/>
            <person name="Downey K.M."/>
            <person name="Ruck E.C."/>
            <person name="Traller J.C."/>
            <person name="Alverson A.J."/>
        </authorList>
    </citation>
    <scope>NUCLEOTIDE SEQUENCE [LARGE SCALE GENOMIC DNA]</scope>
    <source>
        <strain evidence="4 5">CCMP332</strain>
    </source>
</reference>
<name>A0ABD3PCF4_9STRA</name>
<keyword evidence="3" id="KW-0812">Transmembrane</keyword>
<feature type="transmembrane region" description="Helical" evidence="3">
    <location>
        <begin position="859"/>
        <end position="877"/>
    </location>
</feature>
<dbReference type="Proteomes" id="UP001516023">
    <property type="component" value="Unassembled WGS sequence"/>
</dbReference>
<comment type="caution">
    <text evidence="4">The sequence shown here is derived from an EMBL/GenBank/DDBJ whole genome shotgun (WGS) entry which is preliminary data.</text>
</comment>